<evidence type="ECO:0000256" key="3">
    <source>
        <dbReference type="ARBA" id="ARBA00022741"/>
    </source>
</evidence>
<dbReference type="Proteomes" id="UP000824123">
    <property type="component" value="Unassembled WGS sequence"/>
</dbReference>
<sequence>MDVEQLRRNEFLIWNRPMETMDREKLAKLQGERLHKTIQRVYKNVPMYRQRMQEKGLDPNDIRTIDDLKYLPFTQKTDLRDNYPFGLFAASRDEIVRLHASSGTTGKPIVVGYTQNDLDVWAELMARGLTSAGATRHDTVQVSYGYGLFTGGLGAHQGAERIGATVVPTSSGNTKRQIMLMQDFGSNVLCCTPSYALLIGETIHEMGLDINKFKLRAGVFGAEPWSEEMRKRIEELLNIDAIDVYGLSEIMGPGVATECLCKQGMHISEDHVIPEIIDPVTGEQLPYGAQGELVFTTITKEGFPAIRYRTHDICSLNAELCDCGRTFVRMNRITGRTDDMLIIRGVNVFPTQVESVLINIAGVLPHYLLIVDRVNATDTLEIQVEVANELFSDEVRKMEALTKRIEGELQSVLQLHANVKLVQQGTIERSEGKSKRVVDRRKI</sequence>
<dbReference type="InterPro" id="IPR011880">
    <property type="entry name" value="PA_CoA_ligase"/>
</dbReference>
<dbReference type="FunFam" id="3.40.50.12780:FF:000016">
    <property type="entry name" value="Phenylacetate-coenzyme A ligase"/>
    <property type="match status" value="1"/>
</dbReference>
<comment type="subunit">
    <text evidence="1">Monomer.</text>
</comment>
<dbReference type="PANTHER" id="PTHR43439:SF1">
    <property type="entry name" value="PHENYLACETATE-COENZYME A LIGASE"/>
    <property type="match status" value="1"/>
</dbReference>
<dbReference type="InterPro" id="IPR000873">
    <property type="entry name" value="AMP-dep_synth/lig_dom"/>
</dbReference>
<dbReference type="EC" id="6.2.1.30" evidence="6 9"/>
<dbReference type="GO" id="GO:0000166">
    <property type="term" value="F:nucleotide binding"/>
    <property type="evidence" value="ECO:0007669"/>
    <property type="project" value="UniProtKB-KW"/>
</dbReference>
<evidence type="ECO:0000313" key="12">
    <source>
        <dbReference type="EMBL" id="HIU45998.1"/>
    </source>
</evidence>
<gene>
    <name evidence="12" type="ORF">IAC59_01905</name>
</gene>
<dbReference type="InterPro" id="IPR045851">
    <property type="entry name" value="AMP-bd_C_sf"/>
</dbReference>
<protein>
    <recommendedName>
        <fullName evidence="7 9">Phenylacetate-coenzyme A ligase</fullName>
        <ecNumber evidence="6 9">6.2.1.30</ecNumber>
    </recommendedName>
    <alternativeName>
        <fullName evidence="8 9">Phenylacetyl-CoA ligase</fullName>
    </alternativeName>
</protein>
<dbReference type="GO" id="GO:0047475">
    <property type="term" value="F:phenylacetate-CoA ligase activity"/>
    <property type="evidence" value="ECO:0007669"/>
    <property type="project" value="UniProtKB-EC"/>
</dbReference>
<evidence type="ECO:0000256" key="9">
    <source>
        <dbReference type="PIRNR" id="PIRNR006444"/>
    </source>
</evidence>
<organism evidence="12 13">
    <name type="scientific">Candidatus Fimadaptatus faecigallinarum</name>
    <dbReference type="NCBI Taxonomy" id="2840814"/>
    <lineage>
        <taxon>Bacteria</taxon>
        <taxon>Bacillati</taxon>
        <taxon>Bacillota</taxon>
        <taxon>Clostridia</taxon>
        <taxon>Eubacteriales</taxon>
        <taxon>Candidatus Fimadaptatus</taxon>
    </lineage>
</organism>
<dbReference type="Gene3D" id="3.40.50.12780">
    <property type="entry name" value="N-terminal domain of ligase-like"/>
    <property type="match status" value="1"/>
</dbReference>
<evidence type="ECO:0000259" key="10">
    <source>
        <dbReference type="Pfam" id="PF00501"/>
    </source>
</evidence>
<dbReference type="CDD" id="cd05913">
    <property type="entry name" value="PaaK"/>
    <property type="match status" value="1"/>
</dbReference>
<comment type="caution">
    <text evidence="12">The sequence shown here is derived from an EMBL/GenBank/DDBJ whole genome shotgun (WGS) entry which is preliminary data.</text>
</comment>
<keyword evidence="2 9" id="KW-0436">Ligase</keyword>
<evidence type="ECO:0000259" key="11">
    <source>
        <dbReference type="Pfam" id="PF14535"/>
    </source>
</evidence>
<evidence type="ECO:0000256" key="6">
    <source>
        <dbReference type="ARBA" id="ARBA00066629"/>
    </source>
</evidence>
<dbReference type="GO" id="GO:0010124">
    <property type="term" value="P:phenylacetate catabolic process"/>
    <property type="evidence" value="ECO:0007669"/>
    <property type="project" value="UniProtKB-UniRule"/>
</dbReference>
<dbReference type="Pfam" id="PF00501">
    <property type="entry name" value="AMP-binding"/>
    <property type="match status" value="1"/>
</dbReference>
<dbReference type="EMBL" id="DVNK01000014">
    <property type="protein sequence ID" value="HIU45998.1"/>
    <property type="molecule type" value="Genomic_DNA"/>
</dbReference>
<dbReference type="AlphaFoldDB" id="A0A9D1S4D1"/>
<evidence type="ECO:0000313" key="13">
    <source>
        <dbReference type="Proteomes" id="UP000824123"/>
    </source>
</evidence>
<dbReference type="PIRSF" id="PIRSF006444">
    <property type="entry name" value="PaaK"/>
    <property type="match status" value="1"/>
</dbReference>
<keyword evidence="3 9" id="KW-0547">Nucleotide-binding</keyword>
<dbReference type="PANTHER" id="PTHR43439">
    <property type="entry name" value="PHENYLACETATE-COENZYME A LIGASE"/>
    <property type="match status" value="1"/>
</dbReference>
<evidence type="ECO:0000256" key="7">
    <source>
        <dbReference type="ARBA" id="ARBA00068695"/>
    </source>
</evidence>
<comment type="catalytic activity">
    <reaction evidence="9">
        <text>2-phenylacetate + ATP + CoA = phenylacetyl-CoA + AMP + diphosphate</text>
        <dbReference type="Rhea" id="RHEA:20956"/>
        <dbReference type="ChEBI" id="CHEBI:18401"/>
        <dbReference type="ChEBI" id="CHEBI:30616"/>
        <dbReference type="ChEBI" id="CHEBI:33019"/>
        <dbReference type="ChEBI" id="CHEBI:57287"/>
        <dbReference type="ChEBI" id="CHEBI:57390"/>
        <dbReference type="ChEBI" id="CHEBI:456215"/>
        <dbReference type="EC" id="6.2.1.30"/>
    </reaction>
</comment>
<proteinExistence type="inferred from homology"/>
<evidence type="ECO:0000256" key="5">
    <source>
        <dbReference type="ARBA" id="ARBA00061566"/>
    </source>
</evidence>
<comment type="similarity">
    <text evidence="5 9">Belongs to the phenylacetyl-CoA ligase family.</text>
</comment>
<feature type="domain" description="AMP-dependent ligase C-terminal" evidence="11">
    <location>
        <begin position="345"/>
        <end position="441"/>
    </location>
</feature>
<dbReference type="InterPro" id="IPR028154">
    <property type="entry name" value="AMP-dep_Lig_C"/>
</dbReference>
<comment type="pathway">
    <text evidence="4 9">Aromatic compound metabolism; phenylacetate degradation.</text>
</comment>
<name>A0A9D1S4D1_9FIRM</name>
<reference evidence="12" key="2">
    <citation type="journal article" date="2021" name="PeerJ">
        <title>Extensive microbial diversity within the chicken gut microbiome revealed by metagenomics and culture.</title>
        <authorList>
            <person name="Gilroy R."/>
            <person name="Ravi A."/>
            <person name="Getino M."/>
            <person name="Pursley I."/>
            <person name="Horton D.L."/>
            <person name="Alikhan N.F."/>
            <person name="Baker D."/>
            <person name="Gharbi K."/>
            <person name="Hall N."/>
            <person name="Watson M."/>
            <person name="Adriaenssens E.M."/>
            <person name="Foster-Nyarko E."/>
            <person name="Jarju S."/>
            <person name="Secka A."/>
            <person name="Antonio M."/>
            <person name="Oren A."/>
            <person name="Chaudhuri R.R."/>
            <person name="La Ragione R."/>
            <person name="Hildebrand F."/>
            <person name="Pallen M.J."/>
        </authorList>
    </citation>
    <scope>NUCLEOTIDE SEQUENCE</scope>
    <source>
        <strain evidence="12">ChiSxjej2B14-8506</strain>
    </source>
</reference>
<evidence type="ECO:0000256" key="2">
    <source>
        <dbReference type="ARBA" id="ARBA00022598"/>
    </source>
</evidence>
<dbReference type="Pfam" id="PF14535">
    <property type="entry name" value="AMP-binding_C_2"/>
    <property type="match status" value="1"/>
</dbReference>
<accession>A0A9D1S4D1</accession>
<reference evidence="12" key="1">
    <citation type="submission" date="2020-10" db="EMBL/GenBank/DDBJ databases">
        <authorList>
            <person name="Gilroy R."/>
        </authorList>
    </citation>
    <scope>NUCLEOTIDE SEQUENCE</scope>
    <source>
        <strain evidence="12">ChiSxjej2B14-8506</strain>
    </source>
</reference>
<dbReference type="InterPro" id="IPR042099">
    <property type="entry name" value="ANL_N_sf"/>
</dbReference>
<feature type="domain" description="AMP-dependent synthetase/ligase" evidence="10">
    <location>
        <begin position="89"/>
        <end position="295"/>
    </location>
</feature>
<evidence type="ECO:0000256" key="8">
    <source>
        <dbReference type="ARBA" id="ARBA00075111"/>
    </source>
</evidence>
<dbReference type="InterPro" id="IPR051414">
    <property type="entry name" value="Adenylate-forming_Reductase"/>
</dbReference>
<evidence type="ECO:0000256" key="4">
    <source>
        <dbReference type="ARBA" id="ARBA00060591"/>
    </source>
</evidence>
<dbReference type="Gene3D" id="3.30.300.30">
    <property type="match status" value="1"/>
</dbReference>
<comment type="function">
    <text evidence="9">Catalyzes the activation of phenylacetic acid (PA) to phenylacetyl-CoA (PA-CoA).</text>
</comment>
<evidence type="ECO:0000256" key="1">
    <source>
        <dbReference type="ARBA" id="ARBA00011245"/>
    </source>
</evidence>
<dbReference type="SUPFAM" id="SSF56801">
    <property type="entry name" value="Acetyl-CoA synthetase-like"/>
    <property type="match status" value="1"/>
</dbReference>